<comment type="similarity">
    <text evidence="2 11">Belongs to the FGGY kinase family.</text>
</comment>
<keyword evidence="6 11" id="KW-0418">Kinase</keyword>
<evidence type="ECO:0000259" key="13">
    <source>
        <dbReference type="Pfam" id="PF00370"/>
    </source>
</evidence>
<dbReference type="Proteomes" id="UP000054560">
    <property type="component" value="Unassembled WGS sequence"/>
</dbReference>
<comment type="catalytic activity">
    <reaction evidence="10">
        <text>glycerol + ATP = sn-glycerol 3-phosphate + ADP + H(+)</text>
        <dbReference type="Rhea" id="RHEA:21644"/>
        <dbReference type="ChEBI" id="CHEBI:15378"/>
        <dbReference type="ChEBI" id="CHEBI:17754"/>
        <dbReference type="ChEBI" id="CHEBI:30616"/>
        <dbReference type="ChEBI" id="CHEBI:57597"/>
        <dbReference type="ChEBI" id="CHEBI:456216"/>
        <dbReference type="EC" id="2.7.1.30"/>
    </reaction>
</comment>
<dbReference type="PROSITE" id="PS00933">
    <property type="entry name" value="FGGY_KINASES_1"/>
    <property type="match status" value="1"/>
</dbReference>
<evidence type="ECO:0000313" key="16">
    <source>
        <dbReference type="Proteomes" id="UP000054560"/>
    </source>
</evidence>
<dbReference type="GO" id="GO:0046167">
    <property type="term" value="P:glycerol-3-phosphate biosynthetic process"/>
    <property type="evidence" value="ECO:0007669"/>
    <property type="project" value="TreeGrafter"/>
</dbReference>
<keyword evidence="4 11" id="KW-0808">Transferase</keyword>
<dbReference type="GO" id="GO:0004370">
    <property type="term" value="F:glycerol kinase activity"/>
    <property type="evidence" value="ECO:0007669"/>
    <property type="project" value="UniProtKB-EC"/>
</dbReference>
<dbReference type="Pfam" id="PF00370">
    <property type="entry name" value="FGGY_N"/>
    <property type="match status" value="1"/>
</dbReference>
<evidence type="ECO:0000256" key="5">
    <source>
        <dbReference type="ARBA" id="ARBA00022741"/>
    </source>
</evidence>
<protein>
    <recommendedName>
        <fullName evidence="3">glycerol kinase</fullName>
        <ecNumber evidence="3">2.7.1.30</ecNumber>
    </recommendedName>
    <alternativeName>
        <fullName evidence="9">ATP:glycerol 3-phosphotransferase</fullName>
    </alternativeName>
</protein>
<keyword evidence="7" id="KW-0319">Glycerol metabolism</keyword>
<dbReference type="GO" id="GO:0005739">
    <property type="term" value="C:mitochondrion"/>
    <property type="evidence" value="ECO:0007669"/>
    <property type="project" value="TreeGrafter"/>
</dbReference>
<evidence type="ECO:0000259" key="14">
    <source>
        <dbReference type="Pfam" id="PF02782"/>
    </source>
</evidence>
<organism evidence="15 16">
    <name type="scientific">Sphaeroforma arctica JP610</name>
    <dbReference type="NCBI Taxonomy" id="667725"/>
    <lineage>
        <taxon>Eukaryota</taxon>
        <taxon>Ichthyosporea</taxon>
        <taxon>Ichthyophonida</taxon>
        <taxon>Sphaeroforma</taxon>
    </lineage>
</organism>
<dbReference type="RefSeq" id="XP_014157087.1">
    <property type="nucleotide sequence ID" value="XM_014301612.1"/>
</dbReference>
<evidence type="ECO:0000256" key="11">
    <source>
        <dbReference type="RuleBase" id="RU003733"/>
    </source>
</evidence>
<dbReference type="PIRSF" id="PIRSF000538">
    <property type="entry name" value="GlpK"/>
    <property type="match status" value="1"/>
</dbReference>
<dbReference type="GeneID" id="25905056"/>
<evidence type="ECO:0000256" key="9">
    <source>
        <dbReference type="ARBA" id="ARBA00043149"/>
    </source>
</evidence>
<evidence type="ECO:0000256" key="1">
    <source>
        <dbReference type="ARBA" id="ARBA00005190"/>
    </source>
</evidence>
<keyword evidence="8" id="KW-0067">ATP-binding</keyword>
<keyword evidence="16" id="KW-1185">Reference proteome</keyword>
<dbReference type="PROSITE" id="PS00445">
    <property type="entry name" value="FGGY_KINASES_2"/>
    <property type="match status" value="1"/>
</dbReference>
<evidence type="ECO:0000256" key="6">
    <source>
        <dbReference type="ARBA" id="ARBA00022777"/>
    </source>
</evidence>
<evidence type="ECO:0000256" key="4">
    <source>
        <dbReference type="ARBA" id="ARBA00022679"/>
    </source>
</evidence>
<evidence type="ECO:0000313" key="15">
    <source>
        <dbReference type="EMBL" id="KNC83185.1"/>
    </source>
</evidence>
<dbReference type="STRING" id="667725.A0A0L0G289"/>
<feature type="region of interest" description="Disordered" evidence="12">
    <location>
        <begin position="1"/>
        <end position="20"/>
    </location>
</feature>
<dbReference type="InterPro" id="IPR018485">
    <property type="entry name" value="FGGY_C"/>
</dbReference>
<proteinExistence type="inferred from homology"/>
<dbReference type="NCBIfam" id="TIGR01311">
    <property type="entry name" value="glycerol_kin"/>
    <property type="match status" value="1"/>
</dbReference>
<evidence type="ECO:0000256" key="7">
    <source>
        <dbReference type="ARBA" id="ARBA00022798"/>
    </source>
</evidence>
<accession>A0A0L0G289</accession>
<evidence type="ECO:0000256" key="8">
    <source>
        <dbReference type="ARBA" id="ARBA00022840"/>
    </source>
</evidence>
<dbReference type="GO" id="GO:0019563">
    <property type="term" value="P:glycerol catabolic process"/>
    <property type="evidence" value="ECO:0007669"/>
    <property type="project" value="UniProtKB-UniPathway"/>
</dbReference>
<evidence type="ECO:0000256" key="2">
    <source>
        <dbReference type="ARBA" id="ARBA00009156"/>
    </source>
</evidence>
<dbReference type="InterPro" id="IPR018484">
    <property type="entry name" value="FGGY_N"/>
</dbReference>
<name>A0A0L0G289_9EUKA</name>
<dbReference type="PANTHER" id="PTHR10196">
    <property type="entry name" value="SUGAR KINASE"/>
    <property type="match status" value="1"/>
</dbReference>
<evidence type="ECO:0000256" key="3">
    <source>
        <dbReference type="ARBA" id="ARBA00012099"/>
    </source>
</evidence>
<dbReference type="eggNOG" id="KOG2517">
    <property type="taxonomic scope" value="Eukaryota"/>
</dbReference>
<gene>
    <name evidence="15" type="ORF">SARC_04552</name>
</gene>
<dbReference type="OrthoDB" id="5422795at2759"/>
<dbReference type="CDD" id="cd07792">
    <property type="entry name" value="ASKHA_NBD_FGGY_GK1-3-like"/>
    <property type="match status" value="1"/>
</dbReference>
<keyword evidence="5" id="KW-0547">Nucleotide-binding</keyword>
<dbReference type="NCBIfam" id="NF000756">
    <property type="entry name" value="PRK00047.1"/>
    <property type="match status" value="1"/>
</dbReference>
<reference evidence="15 16" key="1">
    <citation type="submission" date="2011-02" db="EMBL/GenBank/DDBJ databases">
        <title>The Genome Sequence of Sphaeroforma arctica JP610.</title>
        <authorList>
            <consortium name="The Broad Institute Genome Sequencing Platform"/>
            <person name="Russ C."/>
            <person name="Cuomo C."/>
            <person name="Young S.K."/>
            <person name="Zeng Q."/>
            <person name="Gargeya S."/>
            <person name="Alvarado L."/>
            <person name="Berlin A."/>
            <person name="Chapman S.B."/>
            <person name="Chen Z."/>
            <person name="Freedman E."/>
            <person name="Gellesch M."/>
            <person name="Goldberg J."/>
            <person name="Griggs A."/>
            <person name="Gujja S."/>
            <person name="Heilman E."/>
            <person name="Heiman D."/>
            <person name="Howarth C."/>
            <person name="Mehta T."/>
            <person name="Neiman D."/>
            <person name="Pearson M."/>
            <person name="Roberts A."/>
            <person name="Saif S."/>
            <person name="Shea T."/>
            <person name="Shenoy N."/>
            <person name="Sisk P."/>
            <person name="Stolte C."/>
            <person name="Sykes S."/>
            <person name="White J."/>
            <person name="Yandava C."/>
            <person name="Burger G."/>
            <person name="Gray M.W."/>
            <person name="Holland P.W.H."/>
            <person name="King N."/>
            <person name="Lang F.B.F."/>
            <person name="Roger A.J."/>
            <person name="Ruiz-Trillo I."/>
            <person name="Haas B."/>
            <person name="Nusbaum C."/>
            <person name="Birren B."/>
        </authorList>
    </citation>
    <scope>NUCLEOTIDE SEQUENCE [LARGE SCALE GENOMIC DNA]</scope>
    <source>
        <strain evidence="15 16">JP610</strain>
    </source>
</reference>
<dbReference type="SUPFAM" id="SSF53067">
    <property type="entry name" value="Actin-like ATPase domain"/>
    <property type="match status" value="2"/>
</dbReference>
<dbReference type="Gene3D" id="3.30.420.40">
    <property type="match status" value="2"/>
</dbReference>
<dbReference type="InterPro" id="IPR043129">
    <property type="entry name" value="ATPase_NBD"/>
</dbReference>
<dbReference type="FunFam" id="3.30.420.40:FF:000086">
    <property type="entry name" value="Glycerol kinase"/>
    <property type="match status" value="1"/>
</dbReference>
<dbReference type="EMBL" id="KQ241856">
    <property type="protein sequence ID" value="KNC83185.1"/>
    <property type="molecule type" value="Genomic_DNA"/>
</dbReference>
<sequence>MFKVGTGGEIHHSHQKEHKQIYPQQGWVEHDPEEIYKNCVDCIENCIEHLDEPSQLKGFGITNQRETTLVWDKNTGKPLHNAIVWLDTRTQSVCNEFSDRNAFKYICGLPVSTYFSGMKLKWMIDNVPAVKSALDEGTGLFGTIDSWLLWKLTGGPDGGVHATDVTNASRTMLMNIHTGQWDKDMCEVLGVPMSCLPEIRSSCETYGHYKSKGPREFSMPICSILGDQQAALVGQGCFKEGQSKNTYGTGCFFMSNVGEKPVFSKNGLLTTVGYKAGPNKPMCYALEGSVAVAGACVQWLRDNLQIIEGAPEVELYASEVEDTGGMYFVPAFSGLFAPHWREDARGAMVGMTMYTNKRHVCRAAIEAICYQVSDVIDAAEADSGIRITKLKVDGGAAANNLMMQFQSDLLEVEVVRPKMLEITALGVEFFAGLSLGIYKDFNELLEIADNAGRNFHPTMTEEVRKVKKTGWNKAIEKSLGWVDDETKAKAEEL</sequence>
<dbReference type="Pfam" id="PF02782">
    <property type="entry name" value="FGGY_C"/>
    <property type="match status" value="1"/>
</dbReference>
<dbReference type="InterPro" id="IPR005999">
    <property type="entry name" value="Glycerol_kin"/>
</dbReference>
<comment type="pathway">
    <text evidence="1">Polyol metabolism; glycerol degradation via glycerol kinase pathway; sn-glycerol 3-phosphate from glycerol: step 1/1.</text>
</comment>
<dbReference type="AlphaFoldDB" id="A0A0L0G289"/>
<dbReference type="GO" id="GO:0006641">
    <property type="term" value="P:triglyceride metabolic process"/>
    <property type="evidence" value="ECO:0007669"/>
    <property type="project" value="TreeGrafter"/>
</dbReference>
<dbReference type="InterPro" id="IPR042018">
    <property type="entry name" value="GK1-3_metazoan-type"/>
</dbReference>
<dbReference type="GO" id="GO:0005524">
    <property type="term" value="F:ATP binding"/>
    <property type="evidence" value="ECO:0007669"/>
    <property type="project" value="UniProtKB-KW"/>
</dbReference>
<dbReference type="PANTHER" id="PTHR10196:SF69">
    <property type="entry name" value="GLYCEROL KINASE"/>
    <property type="match status" value="1"/>
</dbReference>
<feature type="domain" description="Carbohydrate kinase FGGY C-terminal" evidence="14">
    <location>
        <begin position="245"/>
        <end position="431"/>
    </location>
</feature>
<dbReference type="FunFam" id="3.30.420.40:FF:000007">
    <property type="entry name" value="Glycerol kinase"/>
    <property type="match status" value="1"/>
</dbReference>
<feature type="domain" description="Carbohydrate kinase FGGY N-terminal" evidence="13">
    <location>
        <begin position="8"/>
        <end position="234"/>
    </location>
</feature>
<evidence type="ECO:0000256" key="12">
    <source>
        <dbReference type="SAM" id="MobiDB-lite"/>
    </source>
</evidence>
<evidence type="ECO:0000256" key="10">
    <source>
        <dbReference type="ARBA" id="ARBA00052101"/>
    </source>
</evidence>
<dbReference type="UniPathway" id="UPA00618">
    <property type="reaction ID" value="UER00672"/>
</dbReference>
<dbReference type="EC" id="2.7.1.30" evidence="3"/>
<dbReference type="InterPro" id="IPR018483">
    <property type="entry name" value="Carb_kinase_FGGY_CS"/>
</dbReference>
<dbReference type="InterPro" id="IPR000577">
    <property type="entry name" value="Carb_kinase_FGGY"/>
</dbReference>